<dbReference type="RefSeq" id="WP_344299162.1">
    <property type="nucleotide sequence ID" value="NZ_BAAAQW010000004.1"/>
</dbReference>
<name>A0ABN3BRT7_9MICC</name>
<feature type="transmembrane region" description="Helical" evidence="3">
    <location>
        <begin position="205"/>
        <end position="226"/>
    </location>
</feature>
<dbReference type="CDD" id="cd00060">
    <property type="entry name" value="FHA"/>
    <property type="match status" value="1"/>
</dbReference>
<evidence type="ECO:0000259" key="4">
    <source>
        <dbReference type="PROSITE" id="PS50006"/>
    </source>
</evidence>
<dbReference type="Pfam" id="PF16697">
    <property type="entry name" value="Yop-YscD_cpl"/>
    <property type="match status" value="1"/>
</dbReference>
<proteinExistence type="predicted"/>
<dbReference type="Proteomes" id="UP001500432">
    <property type="component" value="Unassembled WGS sequence"/>
</dbReference>
<feature type="region of interest" description="Disordered" evidence="2">
    <location>
        <begin position="171"/>
        <end position="199"/>
    </location>
</feature>
<keyword evidence="3" id="KW-0472">Membrane</keyword>
<feature type="transmembrane region" description="Helical" evidence="3">
    <location>
        <begin position="122"/>
        <end position="143"/>
    </location>
</feature>
<evidence type="ECO:0000256" key="2">
    <source>
        <dbReference type="SAM" id="MobiDB-lite"/>
    </source>
</evidence>
<feature type="compositionally biased region" description="Basic and acidic residues" evidence="2">
    <location>
        <begin position="171"/>
        <end position="181"/>
    </location>
</feature>
<feature type="transmembrane region" description="Helical" evidence="3">
    <location>
        <begin position="149"/>
        <end position="168"/>
    </location>
</feature>
<dbReference type="SMART" id="SM00240">
    <property type="entry name" value="FHA"/>
    <property type="match status" value="1"/>
</dbReference>
<dbReference type="Gene3D" id="2.60.200.20">
    <property type="match status" value="1"/>
</dbReference>
<keyword evidence="1" id="KW-0597">Phosphoprotein</keyword>
<sequence>MSEAGSGRRLLTVLDGPHAGQKFYLPDGETILGRSADADIVLDDDSISRRHAAVTVSPNGRVRLDDLGSRNGTWLNDQRVAASQELLDGDEVGLGEVRLSFHAPPSPVRPPPPRSRKLWRGALLAGAAEVVVLLGNVAANALAGWTGTVGWLAAPVVGVLVAMVNDVLKKSEPEEQPERQPGRGQPSRARGPEAASGRPRGAPSLVLVLAVLAVVGLALAFGVRYVSGLVTGNEPGVERLEAQQGIERSGVALTVLSVLETDHFTQVRASVRNSLEFTVTLPVYKNAVLTPDGGESLEADPFRSSWTDSIPPGAERQGRITFPGHLPAARTAATLSFSTVFGQGFGGPASLTTPPFVLKDLASARATAGAAHDGEHAPLGRAPGVVRGRLGPRGPTESDRAGG</sequence>
<dbReference type="PANTHER" id="PTHR23308">
    <property type="entry name" value="NUCLEAR INHIBITOR OF PROTEIN PHOSPHATASE-1"/>
    <property type="match status" value="1"/>
</dbReference>
<evidence type="ECO:0000256" key="3">
    <source>
        <dbReference type="SAM" id="Phobius"/>
    </source>
</evidence>
<dbReference type="InterPro" id="IPR050923">
    <property type="entry name" value="Cell_Proc_Reg/RNA_Proc"/>
</dbReference>
<accession>A0ABN3BRT7</accession>
<reference evidence="5 6" key="1">
    <citation type="journal article" date="2019" name="Int. J. Syst. Evol. Microbiol.">
        <title>The Global Catalogue of Microorganisms (GCM) 10K type strain sequencing project: providing services to taxonomists for standard genome sequencing and annotation.</title>
        <authorList>
            <consortium name="The Broad Institute Genomics Platform"/>
            <consortium name="The Broad Institute Genome Sequencing Center for Infectious Disease"/>
            <person name="Wu L."/>
            <person name="Ma J."/>
        </authorList>
    </citation>
    <scope>NUCLEOTIDE SEQUENCE [LARGE SCALE GENOMIC DNA]</scope>
    <source>
        <strain evidence="5 6">JCM 16034</strain>
    </source>
</reference>
<dbReference type="SUPFAM" id="SSF49879">
    <property type="entry name" value="SMAD/FHA domain"/>
    <property type="match status" value="1"/>
</dbReference>
<dbReference type="PROSITE" id="PS50006">
    <property type="entry name" value="FHA_DOMAIN"/>
    <property type="match status" value="1"/>
</dbReference>
<feature type="compositionally biased region" description="Low complexity" evidence="2">
    <location>
        <begin position="379"/>
        <end position="395"/>
    </location>
</feature>
<feature type="domain" description="FHA" evidence="4">
    <location>
        <begin position="30"/>
        <end position="80"/>
    </location>
</feature>
<protein>
    <recommendedName>
        <fullName evidence="4">FHA domain-containing protein</fullName>
    </recommendedName>
</protein>
<dbReference type="InterPro" id="IPR008984">
    <property type="entry name" value="SMAD_FHA_dom_sf"/>
</dbReference>
<evidence type="ECO:0000313" key="5">
    <source>
        <dbReference type="EMBL" id="GAA2199431.1"/>
    </source>
</evidence>
<feature type="region of interest" description="Disordered" evidence="2">
    <location>
        <begin position="369"/>
        <end position="403"/>
    </location>
</feature>
<evidence type="ECO:0000313" key="6">
    <source>
        <dbReference type="Proteomes" id="UP001500432"/>
    </source>
</evidence>
<dbReference type="EMBL" id="BAAAQW010000004">
    <property type="protein sequence ID" value="GAA2199431.1"/>
    <property type="molecule type" value="Genomic_DNA"/>
</dbReference>
<gene>
    <name evidence="5" type="ORF">GCM10009849_15830</name>
</gene>
<comment type="caution">
    <text evidence="5">The sequence shown here is derived from an EMBL/GenBank/DDBJ whole genome shotgun (WGS) entry which is preliminary data.</text>
</comment>
<dbReference type="InterPro" id="IPR000253">
    <property type="entry name" value="FHA_dom"/>
</dbReference>
<dbReference type="InterPro" id="IPR032030">
    <property type="entry name" value="YscD_cytoplasmic_dom"/>
</dbReference>
<evidence type="ECO:0000256" key="1">
    <source>
        <dbReference type="ARBA" id="ARBA00022553"/>
    </source>
</evidence>
<keyword evidence="6" id="KW-1185">Reference proteome</keyword>
<keyword evidence="3" id="KW-1133">Transmembrane helix</keyword>
<keyword evidence="3" id="KW-0812">Transmembrane</keyword>
<organism evidence="5 6">
    <name type="scientific">Sinomonas flava</name>
    <dbReference type="NCBI Taxonomy" id="496857"/>
    <lineage>
        <taxon>Bacteria</taxon>
        <taxon>Bacillati</taxon>
        <taxon>Actinomycetota</taxon>
        <taxon>Actinomycetes</taxon>
        <taxon>Micrococcales</taxon>
        <taxon>Micrococcaceae</taxon>
        <taxon>Sinomonas</taxon>
    </lineage>
</organism>